<dbReference type="HOGENOM" id="CLU_1245627_0_0_1"/>
<name>F4RHT6_MELLP</name>
<dbReference type="RefSeq" id="XP_007408649.1">
    <property type="nucleotide sequence ID" value="XM_007408587.1"/>
</dbReference>
<dbReference type="OrthoDB" id="10581580at2759"/>
<sequence length="222" mass="24969">MTFINDVNKDFEKLKSVGFTWDEDIVKGMVFQLCAPTTGEYGMDIINATLDAQYQLDKKPFSSTEVRAAMQNLITTRRTVHESEGIQALSSSFAQMNTGNLNNRFDNQPRFTPPRYSTPSKPILMNFTGPTPPGPISALIKDRNKSEINPIKPGQAAAPKVLQGLFQCFHGGVFGHGTQRCPLWMKRINRTAPHFWDWRKTNLNRFYSIQALGLNPSSISAR</sequence>
<dbReference type="EMBL" id="GL883102">
    <property type="protein sequence ID" value="EGG07884.1"/>
    <property type="molecule type" value="Genomic_DNA"/>
</dbReference>
<organism evidence="2">
    <name type="scientific">Melampsora larici-populina (strain 98AG31 / pathotype 3-4-7)</name>
    <name type="common">Poplar leaf rust fungus</name>
    <dbReference type="NCBI Taxonomy" id="747676"/>
    <lineage>
        <taxon>Eukaryota</taxon>
        <taxon>Fungi</taxon>
        <taxon>Dikarya</taxon>
        <taxon>Basidiomycota</taxon>
        <taxon>Pucciniomycotina</taxon>
        <taxon>Pucciniomycetes</taxon>
        <taxon>Pucciniales</taxon>
        <taxon>Melampsoraceae</taxon>
        <taxon>Melampsora</taxon>
    </lineage>
</organism>
<dbReference type="VEuPathDB" id="FungiDB:MELLADRAFT_55725"/>
<evidence type="ECO:0000313" key="1">
    <source>
        <dbReference type="EMBL" id="EGG07884.1"/>
    </source>
</evidence>
<proteinExistence type="predicted"/>
<reference evidence="2" key="1">
    <citation type="journal article" date="2011" name="Proc. Natl. Acad. Sci. U.S.A.">
        <title>Obligate biotrophy features unraveled by the genomic analysis of rust fungi.</title>
        <authorList>
            <person name="Duplessis S."/>
            <person name="Cuomo C.A."/>
            <person name="Lin Y.-C."/>
            <person name="Aerts A."/>
            <person name="Tisserant E."/>
            <person name="Veneault-Fourrey C."/>
            <person name="Joly D.L."/>
            <person name="Hacquard S."/>
            <person name="Amselem J."/>
            <person name="Cantarel B.L."/>
            <person name="Chiu R."/>
            <person name="Coutinho P.M."/>
            <person name="Feau N."/>
            <person name="Field M."/>
            <person name="Frey P."/>
            <person name="Gelhaye E."/>
            <person name="Goldberg J."/>
            <person name="Grabherr M.G."/>
            <person name="Kodira C.D."/>
            <person name="Kohler A."/>
            <person name="Kuees U."/>
            <person name="Lindquist E.A."/>
            <person name="Lucas S.M."/>
            <person name="Mago R."/>
            <person name="Mauceli E."/>
            <person name="Morin E."/>
            <person name="Murat C."/>
            <person name="Pangilinan J.L."/>
            <person name="Park R."/>
            <person name="Pearson M."/>
            <person name="Quesneville H."/>
            <person name="Rouhier N."/>
            <person name="Sakthikumar S."/>
            <person name="Salamov A.A."/>
            <person name="Schmutz J."/>
            <person name="Selles B."/>
            <person name="Shapiro H."/>
            <person name="Tanguay P."/>
            <person name="Tuskan G.A."/>
            <person name="Henrissat B."/>
            <person name="Van de Peer Y."/>
            <person name="Rouze P."/>
            <person name="Ellis J.G."/>
            <person name="Dodds P.N."/>
            <person name="Schein J.E."/>
            <person name="Zhong S."/>
            <person name="Hamelin R.C."/>
            <person name="Grigoriev I.V."/>
            <person name="Szabo L.J."/>
            <person name="Martin F."/>
        </authorList>
    </citation>
    <scope>NUCLEOTIDE SEQUENCE [LARGE SCALE GENOMIC DNA]</scope>
    <source>
        <strain evidence="2">98AG31 / pathotype 3-4-7</strain>
    </source>
</reference>
<dbReference type="AlphaFoldDB" id="F4RHT6"/>
<evidence type="ECO:0000313" key="2">
    <source>
        <dbReference type="Proteomes" id="UP000001072"/>
    </source>
</evidence>
<dbReference type="KEGG" id="mlr:MELLADRAFT_55725"/>
<accession>F4RHT6</accession>
<dbReference type="Proteomes" id="UP000001072">
    <property type="component" value="Unassembled WGS sequence"/>
</dbReference>
<dbReference type="InParanoid" id="F4RHT6"/>
<dbReference type="GeneID" id="18928993"/>
<gene>
    <name evidence="1" type="ORF">MELLADRAFT_55725</name>
</gene>
<protein>
    <submittedName>
        <fullName evidence="1">Uncharacterized protein</fullName>
    </submittedName>
</protein>
<keyword evidence="2" id="KW-1185">Reference proteome</keyword>